<evidence type="ECO:0000313" key="2">
    <source>
        <dbReference type="Proteomes" id="UP000502196"/>
    </source>
</evidence>
<proteinExistence type="predicted"/>
<sequence>MSTAFSKEEMLQANQFRALSQRELQKRLKTHEKLGILFANQGLGAVMLSYERYEALVNRLNDLENLLEDIELEQTFGYRLNTPADEWIAHPEGASTLEMYHKRKRGRDGE</sequence>
<organism evidence="1 2">
    <name type="scientific">Kyrpidia spormannii</name>
    <dbReference type="NCBI Taxonomy" id="2055160"/>
    <lineage>
        <taxon>Bacteria</taxon>
        <taxon>Bacillati</taxon>
        <taxon>Bacillota</taxon>
        <taxon>Bacilli</taxon>
        <taxon>Bacillales</taxon>
        <taxon>Alicyclobacillaceae</taxon>
        <taxon>Kyrpidia</taxon>
    </lineage>
</organism>
<dbReference type="Proteomes" id="UP000502196">
    <property type="component" value="Chromosome"/>
</dbReference>
<evidence type="ECO:0000313" key="1">
    <source>
        <dbReference type="EMBL" id="CAB3396046.1"/>
    </source>
</evidence>
<dbReference type="RefSeq" id="WP_170086524.1">
    <property type="nucleotide sequence ID" value="NZ_CP047972.1"/>
</dbReference>
<dbReference type="EMBL" id="LR792683">
    <property type="protein sequence ID" value="CAB3396046.1"/>
    <property type="molecule type" value="Genomic_DNA"/>
</dbReference>
<protein>
    <submittedName>
        <fullName evidence="1">Uncharacterized protein</fullName>
    </submittedName>
</protein>
<accession>A0A6F9EGI2</accession>
<reference evidence="1 2" key="1">
    <citation type="submission" date="2020-04" db="EMBL/GenBank/DDBJ databases">
        <authorList>
            <person name="Hogendoorn C."/>
        </authorList>
    </citation>
    <scope>NUCLEOTIDE SEQUENCE [LARGE SCALE GENOMIC DNA]</scope>
    <source>
        <strain evidence="1">COOX1</strain>
    </source>
</reference>
<gene>
    <name evidence="1" type="ORF">COOX1_3292</name>
</gene>
<name>A0A6F9EGI2_9BACL</name>
<dbReference type="AlphaFoldDB" id="A0A6F9EGI2"/>